<dbReference type="InterPro" id="IPR001466">
    <property type="entry name" value="Beta-lactam-related"/>
</dbReference>
<dbReference type="Proteomes" id="UP000540423">
    <property type="component" value="Unassembled WGS sequence"/>
</dbReference>
<dbReference type="RefSeq" id="WP_185031490.1">
    <property type="nucleotide sequence ID" value="NZ_BNBN01000010.1"/>
</dbReference>
<evidence type="ECO:0000256" key="1">
    <source>
        <dbReference type="SAM" id="MobiDB-lite"/>
    </source>
</evidence>
<comment type="caution">
    <text evidence="3">The sequence shown here is derived from an EMBL/GenBank/DDBJ whole genome shotgun (WGS) entry which is preliminary data.</text>
</comment>
<evidence type="ECO:0000313" key="3">
    <source>
        <dbReference type="EMBL" id="MBB6436763.1"/>
    </source>
</evidence>
<feature type="region of interest" description="Disordered" evidence="1">
    <location>
        <begin position="1"/>
        <end position="22"/>
    </location>
</feature>
<dbReference type="PANTHER" id="PTHR43283">
    <property type="entry name" value="BETA-LACTAMASE-RELATED"/>
    <property type="match status" value="1"/>
</dbReference>
<reference evidence="3 4" key="1">
    <citation type="submission" date="2020-08" db="EMBL/GenBank/DDBJ databases">
        <title>Genomic Encyclopedia of Type Strains, Phase IV (KMG-IV): sequencing the most valuable type-strain genomes for metagenomic binning, comparative biology and taxonomic classification.</title>
        <authorList>
            <person name="Goeker M."/>
        </authorList>
    </citation>
    <scope>NUCLEOTIDE SEQUENCE [LARGE SCALE GENOMIC DNA]</scope>
    <source>
        <strain evidence="3 4">DSM 40141</strain>
    </source>
</reference>
<sequence>MKDTGDQAVRWAPERESGDPELAERVRRAAGAAGSFHTLSVALLDSDGIRFAGLGADRADTSGPATADTAFEIGSVTKVLTGMLLAARVDAGAVSLQQPVSTLSAGPGFANAETASVTLDELASHRSGLPRLHRRIPVLGNLRDALTILRGRDPYRGLGLEKFLAGARAVAPTGPRGSFAYSNLGAALLGHVLTGASGGTAADRYPVLLERELLAPLGMASTWVRENPADPLTASCAVPHAQDGRRVAPWVSAGYAPAGIGVWSTARDLARLLAALLDGSAPGAAAALPRHEADGPNRIGLGWMTLNRDGEAMTWHNGATGGSRSFVGFHRARGCAVAVLSNTDHDVDVLGARLVFGED</sequence>
<evidence type="ECO:0000259" key="2">
    <source>
        <dbReference type="Pfam" id="PF00144"/>
    </source>
</evidence>
<dbReference type="Gene3D" id="3.40.710.10">
    <property type="entry name" value="DD-peptidase/beta-lactamase superfamily"/>
    <property type="match status" value="1"/>
</dbReference>
<feature type="compositionally biased region" description="Basic and acidic residues" evidence="1">
    <location>
        <begin position="12"/>
        <end position="22"/>
    </location>
</feature>
<dbReference type="Pfam" id="PF00144">
    <property type="entry name" value="Beta-lactamase"/>
    <property type="match status" value="1"/>
</dbReference>
<organism evidence="3 4">
    <name type="scientific">Streptomyces candidus</name>
    <dbReference type="NCBI Taxonomy" id="67283"/>
    <lineage>
        <taxon>Bacteria</taxon>
        <taxon>Bacillati</taxon>
        <taxon>Actinomycetota</taxon>
        <taxon>Actinomycetes</taxon>
        <taxon>Kitasatosporales</taxon>
        <taxon>Streptomycetaceae</taxon>
        <taxon>Streptomyces</taxon>
    </lineage>
</organism>
<keyword evidence="4" id="KW-1185">Reference proteome</keyword>
<gene>
    <name evidence="3" type="ORF">HNQ79_003236</name>
</gene>
<dbReference type="AlphaFoldDB" id="A0A7X0HIG5"/>
<dbReference type="InterPro" id="IPR050789">
    <property type="entry name" value="Diverse_Enzym_Activities"/>
</dbReference>
<name>A0A7X0HIG5_9ACTN</name>
<proteinExistence type="predicted"/>
<protein>
    <submittedName>
        <fullName evidence="3">CubicO group peptidase (Beta-lactamase class C family)</fullName>
    </submittedName>
</protein>
<dbReference type="EMBL" id="JACHEM010000007">
    <property type="protein sequence ID" value="MBB6436763.1"/>
    <property type="molecule type" value="Genomic_DNA"/>
</dbReference>
<dbReference type="InterPro" id="IPR012338">
    <property type="entry name" value="Beta-lactam/transpept-like"/>
</dbReference>
<evidence type="ECO:0000313" key="4">
    <source>
        <dbReference type="Proteomes" id="UP000540423"/>
    </source>
</evidence>
<dbReference type="SUPFAM" id="SSF56601">
    <property type="entry name" value="beta-lactamase/transpeptidase-like"/>
    <property type="match status" value="1"/>
</dbReference>
<accession>A0A7X0HIG5</accession>
<feature type="domain" description="Beta-lactamase-related" evidence="2">
    <location>
        <begin position="29"/>
        <end position="347"/>
    </location>
</feature>